<organism evidence="1 2">
    <name type="scientific">Melastoma candidum</name>
    <dbReference type="NCBI Taxonomy" id="119954"/>
    <lineage>
        <taxon>Eukaryota</taxon>
        <taxon>Viridiplantae</taxon>
        <taxon>Streptophyta</taxon>
        <taxon>Embryophyta</taxon>
        <taxon>Tracheophyta</taxon>
        <taxon>Spermatophyta</taxon>
        <taxon>Magnoliopsida</taxon>
        <taxon>eudicotyledons</taxon>
        <taxon>Gunneridae</taxon>
        <taxon>Pentapetalae</taxon>
        <taxon>rosids</taxon>
        <taxon>malvids</taxon>
        <taxon>Myrtales</taxon>
        <taxon>Melastomataceae</taxon>
        <taxon>Melastomatoideae</taxon>
        <taxon>Melastomateae</taxon>
        <taxon>Melastoma</taxon>
    </lineage>
</organism>
<sequence length="465" mass="51707">MAALSRLPFHTSSHPKPSSLLRLPASLPVRHLSFRCPTRLPSLSVSVSCSSLIEPDGGKLVDLVVEEPLRNSRKLECLGLPRVKLSRIDLQWVDVISEGWASPLTGFMRQSEFLQTLHFGALRLQDGSVVNMSVPIVLAIDDEAKGRIGDATRVGLFDPDDNPIAILNDIEIYKHPKEERIARTWGTTAPGLPYVEEAIRDSGNWLLGGDLEVLEPIKYNDGLDQYRLSPSSLREEFSRRNADAVFAFQLRNPVHNGHALLMTDTRRRLLEMGYKNPVLLLHPLGGFTKADDVPLSWRMRQHEKVLEDGVLDPETTVVSIFPSPMLYAGPTEVQWHAKARLNAGANFYIVGRDPAGMSHPVEKRDLYDADHGKKVLSMAPGLERLNILPFKVAAYDKTQGKMAFFDPSRPQDFLFISGTKMRALAKSKESPPDGFMCPGGWEVLVEYYDSLTPVDNGKVPEVVGA</sequence>
<protein>
    <submittedName>
        <fullName evidence="1">Uncharacterized protein</fullName>
    </submittedName>
</protein>
<keyword evidence="2" id="KW-1185">Reference proteome</keyword>
<name>A0ACB9L2J2_9MYRT</name>
<proteinExistence type="predicted"/>
<dbReference type="EMBL" id="CM042891">
    <property type="protein sequence ID" value="KAI4304030.1"/>
    <property type="molecule type" value="Genomic_DNA"/>
</dbReference>
<evidence type="ECO:0000313" key="2">
    <source>
        <dbReference type="Proteomes" id="UP001057402"/>
    </source>
</evidence>
<dbReference type="Proteomes" id="UP001057402">
    <property type="component" value="Chromosome 12"/>
</dbReference>
<evidence type="ECO:0000313" key="1">
    <source>
        <dbReference type="EMBL" id="KAI4304030.1"/>
    </source>
</evidence>
<accession>A0ACB9L2J2</accession>
<gene>
    <name evidence="1" type="ORF">MLD38_039594</name>
</gene>
<comment type="caution">
    <text evidence="1">The sequence shown here is derived from an EMBL/GenBank/DDBJ whole genome shotgun (WGS) entry which is preliminary data.</text>
</comment>
<reference evidence="2" key="1">
    <citation type="journal article" date="2023" name="Front. Plant Sci.">
        <title>Chromosomal-level genome assembly of Melastoma candidum provides insights into trichome evolution.</title>
        <authorList>
            <person name="Zhong Y."/>
            <person name="Wu W."/>
            <person name="Sun C."/>
            <person name="Zou P."/>
            <person name="Liu Y."/>
            <person name="Dai S."/>
            <person name="Zhou R."/>
        </authorList>
    </citation>
    <scope>NUCLEOTIDE SEQUENCE [LARGE SCALE GENOMIC DNA]</scope>
</reference>